<dbReference type="AlphaFoldDB" id="A0A8S1LT02"/>
<accession>A0A8S1LT02</accession>
<name>A0A8S1LT02_9CILI</name>
<evidence type="ECO:0000313" key="4">
    <source>
        <dbReference type="Proteomes" id="UP000692954"/>
    </source>
</evidence>
<evidence type="ECO:0000313" key="3">
    <source>
        <dbReference type="EMBL" id="CAD8071668.1"/>
    </source>
</evidence>
<dbReference type="EMBL" id="CAJJDN010000028">
    <property type="protein sequence ID" value="CAD8071668.1"/>
    <property type="molecule type" value="Genomic_DNA"/>
</dbReference>
<reference evidence="3" key="1">
    <citation type="submission" date="2021-01" db="EMBL/GenBank/DDBJ databases">
        <authorList>
            <consortium name="Genoscope - CEA"/>
            <person name="William W."/>
        </authorList>
    </citation>
    <scope>NUCLEOTIDE SEQUENCE</scope>
</reference>
<keyword evidence="1" id="KW-0175">Coiled coil</keyword>
<feature type="region of interest" description="Disordered" evidence="2">
    <location>
        <begin position="115"/>
        <end position="147"/>
    </location>
</feature>
<evidence type="ECO:0000256" key="1">
    <source>
        <dbReference type="SAM" id="Coils"/>
    </source>
</evidence>
<organism evidence="3 4">
    <name type="scientific">Paramecium sonneborni</name>
    <dbReference type="NCBI Taxonomy" id="65129"/>
    <lineage>
        <taxon>Eukaryota</taxon>
        <taxon>Sar</taxon>
        <taxon>Alveolata</taxon>
        <taxon>Ciliophora</taxon>
        <taxon>Intramacronucleata</taxon>
        <taxon>Oligohymenophorea</taxon>
        <taxon>Peniculida</taxon>
        <taxon>Parameciidae</taxon>
        <taxon>Paramecium</taxon>
    </lineage>
</organism>
<comment type="caution">
    <text evidence="3">The sequence shown here is derived from an EMBL/GenBank/DDBJ whole genome shotgun (WGS) entry which is preliminary data.</text>
</comment>
<sequence length="495" mass="59121">MNPNRPLFLGQNHRSSLLQPQEVHPRSYSVQIQSNRQNIGYSNQNDLKQSHLAQSYLDHQERLQQQMAAQNQILKQQLIEIENRQLKLQNELLSQQVQKIQIDLENTIKLISKKKKNPSIKQNLSHLSSSSQVSQRNQKQKSLSIASSDTKEIDQKLQEEKNKFEAIEFQISEAFDVQNHKQTNNGNMKKQKTQKRLRRKKKIKKYLIAVLACIRLQWKQRAKLKKQKQKILKEKLDIAKQKILAIPEENIRNLLLIWVKDLFDEIIQILNSKEFQTHCDKPNYDANQDENITYRQELIINLTQVFFDRLEQMTREKNLPTLIVDLMYLSLFHSQNPKVSLFVAKRTNFYAKNNIKISNQQEMLIISEYIFFRLIIQYMLKIFNSLKYKNETHEKLCKFFSTIIASFIQILYIDFFEDLKFVNQINVQLYQRKIVLNENLQAFMLEDDQIDEQEQLILGLHDRQQFEILFQQQMDWITQIGKKFYQILLNLHNQL</sequence>
<feature type="coiled-coil region" evidence="1">
    <location>
        <begin position="60"/>
        <end position="103"/>
    </location>
</feature>
<dbReference type="OrthoDB" id="302425at2759"/>
<dbReference type="Proteomes" id="UP000692954">
    <property type="component" value="Unassembled WGS sequence"/>
</dbReference>
<proteinExistence type="predicted"/>
<evidence type="ECO:0000256" key="2">
    <source>
        <dbReference type="SAM" id="MobiDB-lite"/>
    </source>
</evidence>
<feature type="compositionally biased region" description="Low complexity" evidence="2">
    <location>
        <begin position="119"/>
        <end position="142"/>
    </location>
</feature>
<protein>
    <submittedName>
        <fullName evidence="3">Uncharacterized protein</fullName>
    </submittedName>
</protein>
<keyword evidence="4" id="KW-1185">Reference proteome</keyword>
<gene>
    <name evidence="3" type="ORF">PSON_ATCC_30995.1.T0280190</name>
</gene>